<keyword evidence="1 4" id="KW-0349">Heme</keyword>
<feature type="binding site" description="covalent" evidence="4">
    <location>
        <position position="202"/>
    </location>
    <ligand>
        <name>heme c</name>
        <dbReference type="ChEBI" id="CHEBI:61717"/>
        <label>2</label>
    </ligand>
</feature>
<dbReference type="InterPro" id="IPR036909">
    <property type="entry name" value="Cyt_c-like_dom_sf"/>
</dbReference>
<feature type="binding site" description="covalent" evidence="4">
    <location>
        <position position="327"/>
    </location>
    <ligand>
        <name>heme c</name>
        <dbReference type="ChEBI" id="CHEBI:61717"/>
        <label>3</label>
    </ligand>
</feature>
<comment type="caution">
    <text evidence="7">The sequence shown here is derived from an EMBL/GenBank/DDBJ whole genome shotgun (WGS) entry which is preliminary data.</text>
</comment>
<dbReference type="PANTHER" id="PTHR35008">
    <property type="entry name" value="BLL4482 PROTEIN-RELATED"/>
    <property type="match status" value="1"/>
</dbReference>
<keyword evidence="3 5" id="KW-0408">Iron</keyword>
<dbReference type="Pfam" id="PF00034">
    <property type="entry name" value="Cytochrom_C"/>
    <property type="match status" value="2"/>
</dbReference>
<dbReference type="GO" id="GO:0016614">
    <property type="term" value="F:oxidoreductase activity, acting on CH-OH group of donors"/>
    <property type="evidence" value="ECO:0007669"/>
    <property type="project" value="InterPro"/>
</dbReference>
<dbReference type="GO" id="GO:0020037">
    <property type="term" value="F:heme binding"/>
    <property type="evidence" value="ECO:0007669"/>
    <property type="project" value="InterPro"/>
</dbReference>
<feature type="binding site" description="axial binding residue" evidence="5">
    <location>
        <position position="331"/>
    </location>
    <ligand>
        <name>heme c</name>
        <dbReference type="ChEBI" id="CHEBI:61717"/>
        <label>3</label>
    </ligand>
    <ligandPart>
        <name>Fe</name>
        <dbReference type="ChEBI" id="CHEBI:18248"/>
    </ligandPart>
</feature>
<dbReference type="Gene3D" id="1.10.760.10">
    <property type="entry name" value="Cytochrome c-like domain"/>
    <property type="match status" value="2"/>
</dbReference>
<dbReference type="Proteomes" id="UP000651050">
    <property type="component" value="Unassembled WGS sequence"/>
</dbReference>
<dbReference type="InterPro" id="IPR009056">
    <property type="entry name" value="Cyt_c-like_dom"/>
</dbReference>
<feature type="binding site" description="axial binding residue" evidence="5">
    <location>
        <position position="206"/>
    </location>
    <ligand>
        <name>heme c</name>
        <dbReference type="ChEBI" id="CHEBI:61717"/>
        <label>2</label>
    </ligand>
    <ligandPart>
        <name>Fe</name>
        <dbReference type="ChEBI" id="CHEBI:18248"/>
    </ligandPart>
</feature>
<evidence type="ECO:0000256" key="5">
    <source>
        <dbReference type="PIRSR" id="PIRSR000018-51"/>
    </source>
</evidence>
<feature type="binding site" description="axial binding residue" evidence="5">
    <location>
        <position position="60"/>
    </location>
    <ligand>
        <name>heme c</name>
        <dbReference type="ChEBI" id="CHEBI:61717"/>
        <label>1</label>
    </ligand>
    <ligandPart>
        <name>Fe</name>
        <dbReference type="ChEBI" id="CHEBI:18248"/>
    </ligandPart>
</feature>
<dbReference type="PIRSF" id="PIRSF000018">
    <property type="entry name" value="Mb_ADH_cyt_c"/>
    <property type="match status" value="1"/>
</dbReference>
<dbReference type="SUPFAM" id="SSF46626">
    <property type="entry name" value="Cytochrome c"/>
    <property type="match status" value="3"/>
</dbReference>
<proteinExistence type="predicted"/>
<evidence type="ECO:0000313" key="8">
    <source>
        <dbReference type="Proteomes" id="UP000651050"/>
    </source>
</evidence>
<feature type="binding site" description="covalent" evidence="4">
    <location>
        <position position="205"/>
    </location>
    <ligand>
        <name>heme c</name>
        <dbReference type="ChEBI" id="CHEBI:61717"/>
        <label>2</label>
    </ligand>
</feature>
<organism evidence="7 8">
    <name type="scientific">Caenimonas aquaedulcis</name>
    <dbReference type="NCBI Taxonomy" id="2793270"/>
    <lineage>
        <taxon>Bacteria</taxon>
        <taxon>Pseudomonadati</taxon>
        <taxon>Pseudomonadota</taxon>
        <taxon>Betaproteobacteria</taxon>
        <taxon>Burkholderiales</taxon>
        <taxon>Comamonadaceae</taxon>
        <taxon>Caenimonas</taxon>
    </lineage>
</organism>
<feature type="binding site" description="covalent" evidence="4">
    <location>
        <position position="330"/>
    </location>
    <ligand>
        <name>heme c</name>
        <dbReference type="ChEBI" id="CHEBI:61717"/>
        <label>3</label>
    </ligand>
</feature>
<feature type="domain" description="Cytochrome c" evidence="6">
    <location>
        <begin position="314"/>
        <end position="404"/>
    </location>
</feature>
<feature type="binding site" description="covalent" evidence="4">
    <location>
        <position position="59"/>
    </location>
    <ligand>
        <name>heme c</name>
        <dbReference type="ChEBI" id="CHEBI:61717"/>
        <label>1</label>
    </ligand>
</feature>
<dbReference type="PANTHER" id="PTHR35008:SF4">
    <property type="entry name" value="BLL4482 PROTEIN"/>
    <property type="match status" value="1"/>
</dbReference>
<evidence type="ECO:0000256" key="4">
    <source>
        <dbReference type="PIRSR" id="PIRSR000018-50"/>
    </source>
</evidence>
<reference evidence="7" key="1">
    <citation type="submission" date="2020-11" db="EMBL/GenBank/DDBJ databases">
        <title>Bacterial whole genome sequence for Caenimonas sp. DR4.4.</title>
        <authorList>
            <person name="Le V."/>
            <person name="Ko S.-R."/>
            <person name="Ahn C.-Y."/>
            <person name="Oh H.-M."/>
        </authorList>
    </citation>
    <scope>NUCLEOTIDE SEQUENCE</scope>
    <source>
        <strain evidence="7">DR4.4</strain>
    </source>
</reference>
<evidence type="ECO:0000256" key="2">
    <source>
        <dbReference type="ARBA" id="ARBA00022723"/>
    </source>
</evidence>
<dbReference type="EMBL" id="JADWYS010000001">
    <property type="protein sequence ID" value="MBG9387804.1"/>
    <property type="molecule type" value="Genomic_DNA"/>
</dbReference>
<feature type="domain" description="Cytochrome c" evidence="6">
    <location>
        <begin position="187"/>
        <end position="297"/>
    </location>
</feature>
<dbReference type="GO" id="GO:0016020">
    <property type="term" value="C:membrane"/>
    <property type="evidence" value="ECO:0007669"/>
    <property type="project" value="InterPro"/>
</dbReference>
<dbReference type="GO" id="GO:0005506">
    <property type="term" value="F:iron ion binding"/>
    <property type="evidence" value="ECO:0007669"/>
    <property type="project" value="InterPro"/>
</dbReference>
<evidence type="ECO:0000256" key="1">
    <source>
        <dbReference type="ARBA" id="ARBA00022617"/>
    </source>
</evidence>
<dbReference type="PROSITE" id="PS51007">
    <property type="entry name" value="CYTC"/>
    <property type="match status" value="3"/>
</dbReference>
<evidence type="ECO:0000259" key="6">
    <source>
        <dbReference type="PROSITE" id="PS51007"/>
    </source>
</evidence>
<dbReference type="InterPro" id="IPR014353">
    <property type="entry name" value="Membr-bd_ADH_cyt_c"/>
</dbReference>
<dbReference type="InterPro" id="IPR051459">
    <property type="entry name" value="Cytochrome_c-type_DH"/>
</dbReference>
<sequence>MKRLAIGALLLAIALAGLVIFLNLRGESPIREAQALAPPAADSIARGAYLMRAGNCAACHTDRGGAPLAGGRAIDTPFGTVYASNLTPHAAAGLGGWSPDHFWRALHNGRSKDGRLLYPAFPYTHYTMVTRADSDAMFDYLRSVPAVDRANTPHKLRWPYSTQAALGVWRALYFTPGEHVDDGSKPAEWNRGAYLVRGLGHCGACHSSRNALGATSDMMDLSGGVIPMQNWYAPSLSAPSEASVAGWDTAQVVRLLQTGIAPRGTVLGPMADVVKQSTQHLAPADLQAMAVFLKSLPEGTAHEQKSSALEMGPRMAERGAKVYEQHCVQCHGARGEGVPGAYPALAGNRALRLPVTSNLVQVVLGGGFPPATAGNPRPFGMPPYATVLSDADVAAVISHVRHAWGNNAPAVSELDVAQQRSSSTP</sequence>
<comment type="cofactor">
    <cofactor evidence="4">
        <name>heme c</name>
        <dbReference type="ChEBI" id="CHEBI:61717"/>
    </cofactor>
    <text evidence="4">Binds 3 heme c groups covalently per subunit.</text>
</comment>
<dbReference type="GO" id="GO:0009055">
    <property type="term" value="F:electron transfer activity"/>
    <property type="evidence" value="ECO:0007669"/>
    <property type="project" value="InterPro"/>
</dbReference>
<evidence type="ECO:0000256" key="3">
    <source>
        <dbReference type="ARBA" id="ARBA00023004"/>
    </source>
</evidence>
<gene>
    <name evidence="7" type="ORF">I5803_07225</name>
</gene>
<evidence type="ECO:0000313" key="7">
    <source>
        <dbReference type="EMBL" id="MBG9387804.1"/>
    </source>
</evidence>
<accession>A0A931H387</accession>
<protein>
    <submittedName>
        <fullName evidence="7">Cytochrome c</fullName>
    </submittedName>
</protein>
<name>A0A931H387_9BURK</name>
<keyword evidence="2 5" id="KW-0479">Metal-binding</keyword>
<keyword evidence="8" id="KW-1185">Reference proteome</keyword>
<feature type="domain" description="Cytochrome c" evidence="6">
    <location>
        <begin position="42"/>
        <end position="145"/>
    </location>
</feature>
<dbReference type="AlphaFoldDB" id="A0A931H387"/>
<feature type="binding site" description="covalent" evidence="4">
    <location>
        <position position="56"/>
    </location>
    <ligand>
        <name>heme c</name>
        <dbReference type="ChEBI" id="CHEBI:61717"/>
        <label>1</label>
    </ligand>
</feature>